<evidence type="ECO:0000259" key="18">
    <source>
        <dbReference type="Pfam" id="PF00652"/>
    </source>
</evidence>
<dbReference type="GO" id="GO:0004653">
    <property type="term" value="F:polypeptide N-acetylgalactosaminyltransferase activity"/>
    <property type="evidence" value="ECO:0007669"/>
    <property type="project" value="UniProtKB-ARBA"/>
</dbReference>
<evidence type="ECO:0000313" key="20">
    <source>
        <dbReference type="EMBL" id="SSX25758.1"/>
    </source>
</evidence>
<dbReference type="Gene3D" id="2.80.10.50">
    <property type="match status" value="1"/>
</dbReference>
<evidence type="ECO:0000256" key="12">
    <source>
        <dbReference type="ARBA" id="ARBA00023034"/>
    </source>
</evidence>
<reference evidence="19" key="1">
    <citation type="submission" date="2018-04" db="EMBL/GenBank/DDBJ databases">
        <authorList>
            <person name="Go L.Y."/>
            <person name="Mitchell J.A."/>
        </authorList>
    </citation>
    <scope>NUCLEOTIDE SEQUENCE</scope>
    <source>
        <tissue evidence="19">Whole organism</tissue>
    </source>
</reference>
<dbReference type="UniPathway" id="UPA00378"/>
<keyword evidence="13 16" id="KW-0472">Membrane</keyword>
<name>A0A336KLY3_CULSO</name>
<dbReference type="GO" id="GO:0006493">
    <property type="term" value="P:protein O-linked glycosylation"/>
    <property type="evidence" value="ECO:0007669"/>
    <property type="project" value="UniProtKB-ARBA"/>
</dbReference>
<keyword evidence="8" id="KW-0479">Metal-binding</keyword>
<keyword evidence="14 16" id="KW-1015">Disulfide bond</keyword>
<sequence length="677" mass="78734">MKLFPRRFRRKSFYFILLILSIFVLLFIIYSSKTLAHKILEYNKSIRNKSKKSKIPQVVGHYVGQGKISEISDETINSNNYNPVAGWGEMGKPVIIPARDLFKMQQLFQINRFNLMASDGISLNRTLPDFRNAACKEKVYRGNLGKASIIIVFYNEAWSTLMRTVWSVLNRTPKDYLEEILLIDDGSERNYLKDELDEYVKKTFHGNVKIFRMGTRKGLVPARLLGAQKANGKVLIFLDAHCECSQGWIEPLLARVAENRRKVISPVIDIISDDNFSYIKSAEFHWGAFNWQLHFRWYTIGEKEIEKRKQDNSIPFKTPVFAGGLFAIDREYFYEIGSYDPEMSIWGGDNLEMSFRVWQCGGELEISPCSHVGHLFRKSSPYTFPGGVTDILDKNLIRVASVWMDEWGEMFYKFNKNAASLKDEVDIDERINLRRELRCHTFEWYLKNIWPEHFFPMRDRFFGRIQIADRKSSQFAKYQYITLKLANKMYYSSLSEHGKIDALINYLTKNQESFSEIMSHEDRPALCFTKPKARNELKQPLGELMLSKCSLNGDKLPEMFIYTSHGQIITDEGICLEATTPTADLPSPKVRMTTCLNINSHSINKNRQKWMYNIETLQIKQSSSNDLCLEVSDEAENIFGHNYVDIEEISDTLYVFLRTCDTTNSLQKFVFLPVPWM</sequence>
<dbReference type="GO" id="GO:0000139">
    <property type="term" value="C:Golgi membrane"/>
    <property type="evidence" value="ECO:0007669"/>
    <property type="project" value="UniProtKB-SubCell"/>
</dbReference>
<evidence type="ECO:0000256" key="13">
    <source>
        <dbReference type="ARBA" id="ARBA00023136"/>
    </source>
</evidence>
<dbReference type="CDD" id="cd02510">
    <property type="entry name" value="pp-GalNAc-T"/>
    <property type="match status" value="1"/>
</dbReference>
<dbReference type="EMBL" id="UFQS01000613">
    <property type="protein sequence ID" value="SSX05397.1"/>
    <property type="molecule type" value="Genomic_DNA"/>
</dbReference>
<evidence type="ECO:0000256" key="1">
    <source>
        <dbReference type="ARBA" id="ARBA00001936"/>
    </source>
</evidence>
<comment type="cofactor">
    <cofactor evidence="1 16">
        <name>Mn(2+)</name>
        <dbReference type="ChEBI" id="CHEBI:29035"/>
    </cofactor>
</comment>
<keyword evidence="15 16" id="KW-0464">Manganese</keyword>
<dbReference type="AlphaFoldDB" id="A0A336KLY3"/>
<dbReference type="Gene3D" id="3.90.550.10">
    <property type="entry name" value="Spore Coat Polysaccharide Biosynthesis Protein SpsA, Chain A"/>
    <property type="match status" value="1"/>
</dbReference>
<dbReference type="VEuPathDB" id="VectorBase:CSON012712"/>
<evidence type="ECO:0000256" key="10">
    <source>
        <dbReference type="ARBA" id="ARBA00022968"/>
    </source>
</evidence>
<dbReference type="GO" id="GO:0046872">
    <property type="term" value="F:metal ion binding"/>
    <property type="evidence" value="ECO:0007669"/>
    <property type="project" value="UniProtKB-KW"/>
</dbReference>
<dbReference type="OMA" id="CLNINSH"/>
<comment type="subcellular location">
    <subcellularLocation>
        <location evidence="2 16">Golgi apparatus membrane</location>
        <topology evidence="2 16">Single-pass type II membrane protein</topology>
    </subcellularLocation>
</comment>
<dbReference type="PROSITE" id="PS50231">
    <property type="entry name" value="RICIN_B_LECTIN"/>
    <property type="match status" value="1"/>
</dbReference>
<keyword evidence="7 16" id="KW-0812">Transmembrane</keyword>
<evidence type="ECO:0000256" key="15">
    <source>
        <dbReference type="ARBA" id="ARBA00023211"/>
    </source>
</evidence>
<gene>
    <name evidence="19" type="primary">CSON012712</name>
</gene>
<evidence type="ECO:0000256" key="9">
    <source>
        <dbReference type="ARBA" id="ARBA00022734"/>
    </source>
</evidence>
<evidence type="ECO:0000259" key="17">
    <source>
        <dbReference type="Pfam" id="PF00535"/>
    </source>
</evidence>
<dbReference type="InterPro" id="IPR045885">
    <property type="entry name" value="GalNAc-T"/>
</dbReference>
<feature type="domain" description="Glycosyltransferase 2-like" evidence="17">
    <location>
        <begin position="148"/>
        <end position="333"/>
    </location>
</feature>
<feature type="transmembrane region" description="Helical" evidence="16">
    <location>
        <begin position="12"/>
        <end position="30"/>
    </location>
</feature>
<evidence type="ECO:0000256" key="11">
    <source>
        <dbReference type="ARBA" id="ARBA00022989"/>
    </source>
</evidence>
<organism evidence="19">
    <name type="scientific">Culicoides sonorensis</name>
    <name type="common">Biting midge</name>
    <dbReference type="NCBI Taxonomy" id="179676"/>
    <lineage>
        <taxon>Eukaryota</taxon>
        <taxon>Metazoa</taxon>
        <taxon>Ecdysozoa</taxon>
        <taxon>Arthropoda</taxon>
        <taxon>Hexapoda</taxon>
        <taxon>Insecta</taxon>
        <taxon>Pterygota</taxon>
        <taxon>Neoptera</taxon>
        <taxon>Endopterygota</taxon>
        <taxon>Diptera</taxon>
        <taxon>Nematocera</taxon>
        <taxon>Chironomoidea</taxon>
        <taxon>Ceratopogonidae</taxon>
        <taxon>Ceratopogoninae</taxon>
        <taxon>Culicoides</taxon>
        <taxon>Monoculicoides</taxon>
    </lineage>
</organism>
<dbReference type="SUPFAM" id="SSF53448">
    <property type="entry name" value="Nucleotide-diphospho-sugar transferases"/>
    <property type="match status" value="1"/>
</dbReference>
<dbReference type="PANTHER" id="PTHR11675">
    <property type="entry name" value="N-ACETYLGALACTOSAMINYLTRANSFERASE"/>
    <property type="match status" value="1"/>
</dbReference>
<dbReference type="GO" id="GO:0030246">
    <property type="term" value="F:carbohydrate binding"/>
    <property type="evidence" value="ECO:0007669"/>
    <property type="project" value="UniProtKB-KW"/>
</dbReference>
<evidence type="ECO:0000256" key="2">
    <source>
        <dbReference type="ARBA" id="ARBA00004323"/>
    </source>
</evidence>
<keyword evidence="12 16" id="KW-0333">Golgi apparatus</keyword>
<protein>
    <recommendedName>
        <fullName evidence="16">Polypeptide N-acetylgalactosaminyltransferase</fullName>
        <ecNumber evidence="16">2.4.1.-</ecNumber>
    </recommendedName>
    <alternativeName>
        <fullName evidence="16">Protein-UDP acetylgalactosaminyltransferase</fullName>
    </alternativeName>
</protein>
<keyword evidence="5 16" id="KW-0328">Glycosyltransferase</keyword>
<dbReference type="InterPro" id="IPR029044">
    <property type="entry name" value="Nucleotide-diphossugar_trans"/>
</dbReference>
<dbReference type="Pfam" id="PF00535">
    <property type="entry name" value="Glycos_transf_2"/>
    <property type="match status" value="1"/>
</dbReference>
<keyword evidence="6 16" id="KW-0808">Transferase</keyword>
<evidence type="ECO:0000256" key="7">
    <source>
        <dbReference type="ARBA" id="ARBA00022692"/>
    </source>
</evidence>
<dbReference type="EC" id="2.4.1.-" evidence="16"/>
<evidence type="ECO:0000256" key="8">
    <source>
        <dbReference type="ARBA" id="ARBA00022723"/>
    </source>
</evidence>
<evidence type="ECO:0000256" key="3">
    <source>
        <dbReference type="ARBA" id="ARBA00004922"/>
    </source>
</evidence>
<evidence type="ECO:0000313" key="19">
    <source>
        <dbReference type="EMBL" id="SSX05397.1"/>
    </source>
</evidence>
<dbReference type="InterPro" id="IPR000772">
    <property type="entry name" value="Ricin_B_lectin"/>
</dbReference>
<proteinExistence type="inferred from homology"/>
<evidence type="ECO:0000256" key="14">
    <source>
        <dbReference type="ARBA" id="ARBA00023157"/>
    </source>
</evidence>
<dbReference type="FunFam" id="3.90.550.10:FF:000021">
    <property type="entry name" value="Polypeptide N-acetylgalactosaminyltransferase"/>
    <property type="match status" value="1"/>
</dbReference>
<evidence type="ECO:0000256" key="6">
    <source>
        <dbReference type="ARBA" id="ARBA00022679"/>
    </source>
</evidence>
<evidence type="ECO:0000256" key="5">
    <source>
        <dbReference type="ARBA" id="ARBA00022676"/>
    </source>
</evidence>
<keyword evidence="10" id="KW-0735">Signal-anchor</keyword>
<dbReference type="EMBL" id="UFQT01000613">
    <property type="protein sequence ID" value="SSX25758.1"/>
    <property type="molecule type" value="Genomic_DNA"/>
</dbReference>
<keyword evidence="11 16" id="KW-1133">Transmembrane helix</keyword>
<accession>A0A336KLY3</accession>
<evidence type="ECO:0000256" key="16">
    <source>
        <dbReference type="RuleBase" id="RU361242"/>
    </source>
</evidence>
<keyword evidence="9 16" id="KW-0430">Lectin</keyword>
<dbReference type="InterPro" id="IPR001173">
    <property type="entry name" value="Glyco_trans_2-like"/>
</dbReference>
<dbReference type="Pfam" id="PF00652">
    <property type="entry name" value="Ricin_B_lectin"/>
    <property type="match status" value="1"/>
</dbReference>
<reference evidence="20" key="2">
    <citation type="submission" date="2018-07" db="EMBL/GenBank/DDBJ databases">
        <authorList>
            <person name="Quirk P.G."/>
            <person name="Krulwich T.A."/>
        </authorList>
    </citation>
    <scope>NUCLEOTIDE SEQUENCE</scope>
</reference>
<dbReference type="InterPro" id="IPR035992">
    <property type="entry name" value="Ricin_B-like_lectins"/>
</dbReference>
<dbReference type="SUPFAM" id="SSF50370">
    <property type="entry name" value="Ricin B-like lectins"/>
    <property type="match status" value="1"/>
</dbReference>
<comment type="similarity">
    <text evidence="4 16">Belongs to the glycosyltransferase 2 family. GalNAc-T subfamily.</text>
</comment>
<feature type="domain" description="Ricin B lectin" evidence="18">
    <location>
        <begin position="539"/>
        <end position="636"/>
    </location>
</feature>
<dbReference type="PANTHER" id="PTHR11675:SF118">
    <property type="entry name" value="POLYPEPTIDE N-ACETYLGALACTOSAMINYLTRANSFERASE 3"/>
    <property type="match status" value="1"/>
</dbReference>
<evidence type="ECO:0000256" key="4">
    <source>
        <dbReference type="ARBA" id="ARBA00005680"/>
    </source>
</evidence>
<comment type="pathway">
    <text evidence="3 16">Protein modification; protein glycosylation.</text>
</comment>